<dbReference type="Proteomes" id="UP000501600">
    <property type="component" value="Chromosome"/>
</dbReference>
<sequence length="166" mass="18742">MRGVRETISAIKYWPNVAQWAAAMKVAVPALAIIAAMGLLSGWLIWSPITDASNLAKTALVLFFVPAFVEEFIFRGLLLSWLAQFWSRWAAWISTLLFVAWHPFQALTFGPPWADIFLNPSFIFATLILGIILSHIRIKSQSLWPCIILHWTAVVIWKSLLGGPFY</sequence>
<name>A0A6H2DN60_9SPHN</name>
<dbReference type="GO" id="GO:0006508">
    <property type="term" value="P:proteolysis"/>
    <property type="evidence" value="ECO:0007669"/>
    <property type="project" value="UniProtKB-KW"/>
</dbReference>
<protein>
    <submittedName>
        <fullName evidence="3">CPBP family intramembrane metalloprotease</fullName>
    </submittedName>
</protein>
<dbReference type="GO" id="GO:0004175">
    <property type="term" value="F:endopeptidase activity"/>
    <property type="evidence" value="ECO:0007669"/>
    <property type="project" value="UniProtKB-ARBA"/>
</dbReference>
<dbReference type="Pfam" id="PF02517">
    <property type="entry name" value="Rce1-like"/>
    <property type="match status" value="1"/>
</dbReference>
<evidence type="ECO:0000313" key="3">
    <source>
        <dbReference type="EMBL" id="QJB69096.1"/>
    </source>
</evidence>
<keyword evidence="3" id="KW-0378">Hydrolase</keyword>
<keyword evidence="1" id="KW-1133">Transmembrane helix</keyword>
<reference evidence="3 4" key="1">
    <citation type="submission" date="2020-04" db="EMBL/GenBank/DDBJ databases">
        <title>Genome sequence for Sphingorhabdus sp. strain M1.</title>
        <authorList>
            <person name="Park S.-J."/>
        </authorList>
    </citation>
    <scope>NUCLEOTIDE SEQUENCE [LARGE SCALE GENOMIC DNA]</scope>
    <source>
        <strain evidence="3 4">JK6</strain>
    </source>
</reference>
<keyword evidence="4" id="KW-1185">Reference proteome</keyword>
<feature type="domain" description="CAAX prenyl protease 2/Lysostaphin resistance protein A-like" evidence="2">
    <location>
        <begin position="56"/>
        <end position="153"/>
    </location>
</feature>
<organism evidence="3 4">
    <name type="scientific">Parasphingorhabdus halotolerans</name>
    <dbReference type="NCBI Taxonomy" id="2725558"/>
    <lineage>
        <taxon>Bacteria</taxon>
        <taxon>Pseudomonadati</taxon>
        <taxon>Pseudomonadota</taxon>
        <taxon>Alphaproteobacteria</taxon>
        <taxon>Sphingomonadales</taxon>
        <taxon>Sphingomonadaceae</taxon>
        <taxon>Parasphingorhabdus</taxon>
    </lineage>
</organism>
<feature type="transmembrane region" description="Helical" evidence="1">
    <location>
        <begin position="58"/>
        <end position="78"/>
    </location>
</feature>
<keyword evidence="1" id="KW-0472">Membrane</keyword>
<keyword evidence="1" id="KW-0812">Transmembrane</keyword>
<evidence type="ECO:0000313" key="4">
    <source>
        <dbReference type="Proteomes" id="UP000501600"/>
    </source>
</evidence>
<feature type="transmembrane region" description="Helical" evidence="1">
    <location>
        <begin position="85"/>
        <end position="104"/>
    </location>
</feature>
<keyword evidence="3" id="KW-0482">Metalloprotease</keyword>
<accession>A0A6H2DN60</accession>
<dbReference type="GO" id="GO:0008237">
    <property type="term" value="F:metallopeptidase activity"/>
    <property type="evidence" value="ECO:0007669"/>
    <property type="project" value="UniProtKB-KW"/>
</dbReference>
<gene>
    <name evidence="3" type="ORF">HF685_07200</name>
</gene>
<evidence type="ECO:0000259" key="2">
    <source>
        <dbReference type="Pfam" id="PF02517"/>
    </source>
</evidence>
<dbReference type="AlphaFoldDB" id="A0A6H2DN60"/>
<proteinExistence type="predicted"/>
<feature type="transmembrane region" description="Helical" evidence="1">
    <location>
        <begin position="116"/>
        <end position="136"/>
    </location>
</feature>
<evidence type="ECO:0000256" key="1">
    <source>
        <dbReference type="SAM" id="Phobius"/>
    </source>
</evidence>
<feature type="transmembrane region" description="Helical" evidence="1">
    <location>
        <begin position="20"/>
        <end position="46"/>
    </location>
</feature>
<dbReference type="KEGG" id="phao:HF685_07200"/>
<dbReference type="GO" id="GO:0080120">
    <property type="term" value="P:CAAX-box protein maturation"/>
    <property type="evidence" value="ECO:0007669"/>
    <property type="project" value="UniProtKB-ARBA"/>
</dbReference>
<dbReference type="InterPro" id="IPR003675">
    <property type="entry name" value="Rce1/LyrA-like_dom"/>
</dbReference>
<feature type="transmembrane region" description="Helical" evidence="1">
    <location>
        <begin position="143"/>
        <end position="160"/>
    </location>
</feature>
<keyword evidence="3" id="KW-0645">Protease</keyword>
<dbReference type="EMBL" id="CP051217">
    <property type="protein sequence ID" value="QJB69096.1"/>
    <property type="molecule type" value="Genomic_DNA"/>
</dbReference>